<evidence type="ECO:0000313" key="2">
    <source>
        <dbReference type="Proteomes" id="UP000631535"/>
    </source>
</evidence>
<reference evidence="2" key="1">
    <citation type="journal article" date="2019" name="Int. J. Syst. Evol. Microbiol.">
        <title>The Global Catalogue of Microorganisms (GCM) 10K type strain sequencing project: providing services to taxonomists for standard genome sequencing and annotation.</title>
        <authorList>
            <consortium name="The Broad Institute Genomics Platform"/>
            <consortium name="The Broad Institute Genome Sequencing Center for Infectious Disease"/>
            <person name="Wu L."/>
            <person name="Ma J."/>
        </authorList>
    </citation>
    <scope>NUCLEOTIDE SEQUENCE [LARGE SCALE GENOMIC DNA]</scope>
    <source>
        <strain evidence="2">CGMCC 4.7178</strain>
    </source>
</reference>
<organism evidence="1 2">
    <name type="scientific">Streptomyces daqingensis</name>
    <dbReference type="NCBI Taxonomy" id="1472640"/>
    <lineage>
        <taxon>Bacteria</taxon>
        <taxon>Bacillati</taxon>
        <taxon>Actinomycetota</taxon>
        <taxon>Actinomycetes</taxon>
        <taxon>Kitasatosporales</taxon>
        <taxon>Streptomycetaceae</taxon>
        <taxon>Streptomyces</taxon>
    </lineage>
</organism>
<keyword evidence="2" id="KW-1185">Reference proteome</keyword>
<sequence length="73" mass="7859">MGLARRPGEELGRGSSAHPVEKLRQVGGVAGAPRIVNAIYKIAYMTNEQTATLQGREVRVNDILAYPLVVSVL</sequence>
<name>A0ABQ2M804_9ACTN</name>
<dbReference type="EMBL" id="BMMP01000006">
    <property type="protein sequence ID" value="GGO47912.1"/>
    <property type="molecule type" value="Genomic_DNA"/>
</dbReference>
<protein>
    <submittedName>
        <fullName evidence="1">Uncharacterized protein</fullName>
    </submittedName>
</protein>
<comment type="caution">
    <text evidence="1">The sequence shown here is derived from an EMBL/GenBank/DDBJ whole genome shotgun (WGS) entry which is preliminary data.</text>
</comment>
<evidence type="ECO:0000313" key="1">
    <source>
        <dbReference type="EMBL" id="GGO47912.1"/>
    </source>
</evidence>
<accession>A0ABQ2M804</accession>
<proteinExistence type="predicted"/>
<dbReference type="Proteomes" id="UP000631535">
    <property type="component" value="Unassembled WGS sequence"/>
</dbReference>
<gene>
    <name evidence="1" type="ORF">GCM10012287_21670</name>
</gene>